<dbReference type="InterPro" id="IPR047137">
    <property type="entry name" value="ORF3"/>
</dbReference>
<evidence type="ECO:0000313" key="4">
    <source>
        <dbReference type="Proteomes" id="UP000829069"/>
    </source>
</evidence>
<dbReference type="PANTHER" id="PTHR33824">
    <property type="entry name" value="POLYKETIDE CYCLASE/DEHYDRASE AND LIPID TRANSPORT SUPERFAMILY PROTEIN"/>
    <property type="match status" value="1"/>
</dbReference>
<protein>
    <submittedName>
        <fullName evidence="3">SRPBCC family protein</fullName>
    </submittedName>
</protein>
<name>A0ABY3W6N8_9MICC</name>
<feature type="region of interest" description="Disordered" evidence="1">
    <location>
        <begin position="137"/>
        <end position="234"/>
    </location>
</feature>
<dbReference type="Gene3D" id="3.30.530.20">
    <property type="match status" value="1"/>
</dbReference>
<organism evidence="3 4">
    <name type="scientific">Arthrobacter sulfonylureivorans</name>
    <dbReference type="NCBI Taxonomy" id="2486855"/>
    <lineage>
        <taxon>Bacteria</taxon>
        <taxon>Bacillati</taxon>
        <taxon>Actinomycetota</taxon>
        <taxon>Actinomycetes</taxon>
        <taxon>Micrococcales</taxon>
        <taxon>Micrococcaceae</taxon>
        <taxon>Arthrobacter</taxon>
    </lineage>
</organism>
<dbReference type="SUPFAM" id="SSF55961">
    <property type="entry name" value="Bet v1-like"/>
    <property type="match status" value="1"/>
</dbReference>
<feature type="compositionally biased region" description="Basic and acidic residues" evidence="1">
    <location>
        <begin position="198"/>
        <end position="210"/>
    </location>
</feature>
<sequence>MATVDETVEIARPAQTVYAEWLRFESFPSFMHGVKSVIRTSDTTHHWVTKVGGAQREFDTTVTEEVPGQRIVWSGEGGVRHGGTVTFGAVDADNTSMHVHIDWQPGSLLEKAGSTLGSDHREVRNELWRFKEFVESGGSETHDLGDKNFYGGTFAGGFPPKQSSQPDIPRNEDTYAYRRDPDLSEAERRRLHGRKQGQAREGHDEPREWADDPMLDDPALREPRATDDSPGSGS</sequence>
<dbReference type="EMBL" id="CP093326">
    <property type="protein sequence ID" value="UNK45959.1"/>
    <property type="molecule type" value="Genomic_DNA"/>
</dbReference>
<dbReference type="InterPro" id="IPR005031">
    <property type="entry name" value="COQ10_START"/>
</dbReference>
<dbReference type="InterPro" id="IPR023393">
    <property type="entry name" value="START-like_dom_sf"/>
</dbReference>
<keyword evidence="4" id="KW-1185">Reference proteome</keyword>
<feature type="compositionally biased region" description="Basic and acidic residues" evidence="1">
    <location>
        <begin position="218"/>
        <end position="227"/>
    </location>
</feature>
<reference evidence="3 4" key="1">
    <citation type="submission" date="2022-03" db="EMBL/GenBank/DDBJ databases">
        <title>Isotopic signatures of nitrous oxide derived from detoxification processes.</title>
        <authorList>
            <person name="Behrendt U."/>
            <person name="Buchen C."/>
            <person name="Well R."/>
            <person name="Ulrich A."/>
            <person name="Rohe L."/>
            <person name="Kolb S."/>
            <person name="Schloter M."/>
            <person name="Horn M.A."/>
            <person name="Augustin J."/>
        </authorList>
    </citation>
    <scope>NUCLEOTIDE SEQUENCE [LARGE SCALE GENOMIC DNA]</scope>
    <source>
        <strain evidence="3 4">S4-C24</strain>
    </source>
</reference>
<proteinExistence type="predicted"/>
<accession>A0ABY3W6N8</accession>
<evidence type="ECO:0000313" key="3">
    <source>
        <dbReference type="EMBL" id="UNK45959.1"/>
    </source>
</evidence>
<evidence type="ECO:0000256" key="1">
    <source>
        <dbReference type="SAM" id="MobiDB-lite"/>
    </source>
</evidence>
<dbReference type="PANTHER" id="PTHR33824:SF7">
    <property type="entry name" value="POLYKETIDE CYCLASE_DEHYDRASE AND LIPID TRANSPORT SUPERFAMILY PROTEIN"/>
    <property type="match status" value="1"/>
</dbReference>
<dbReference type="RefSeq" id="WP_241914084.1">
    <property type="nucleotide sequence ID" value="NZ_CP093326.1"/>
</dbReference>
<evidence type="ECO:0000259" key="2">
    <source>
        <dbReference type="Pfam" id="PF03364"/>
    </source>
</evidence>
<feature type="compositionally biased region" description="Basic and acidic residues" evidence="1">
    <location>
        <begin position="169"/>
        <end position="188"/>
    </location>
</feature>
<dbReference type="CDD" id="cd07817">
    <property type="entry name" value="SRPBCC_8"/>
    <property type="match status" value="1"/>
</dbReference>
<feature type="domain" description="Coenzyme Q-binding protein COQ10 START" evidence="2">
    <location>
        <begin position="10"/>
        <end position="103"/>
    </location>
</feature>
<gene>
    <name evidence="3" type="ORF">MNQ99_00780</name>
</gene>
<feature type="compositionally biased region" description="Basic and acidic residues" evidence="1">
    <location>
        <begin position="137"/>
        <end position="146"/>
    </location>
</feature>
<dbReference type="Proteomes" id="UP000829069">
    <property type="component" value="Chromosome"/>
</dbReference>
<dbReference type="Pfam" id="PF03364">
    <property type="entry name" value="Polyketide_cyc"/>
    <property type="match status" value="1"/>
</dbReference>